<sequence>MAAILTSWRLAGGCLLLALLCGAGYLAGKSTADNRWQARWSQRDAADAREAARHQAQISALEARRRREIEQVTQHAQQQLSALQDDAAAARAGAERLRRELERLRQSRTTAAASGGGPTADGSVVLLTGLLAESVERNRQLAAEADRRRAAGMACQQVWQAMTDSQP</sequence>
<name>A0A4P8YNJ3_9ENTR</name>
<evidence type="ECO:0000313" key="2">
    <source>
        <dbReference type="EMBL" id="QCT22429.1"/>
    </source>
</evidence>
<dbReference type="RefSeq" id="WP_138098938.1">
    <property type="nucleotide sequence ID" value="NZ_CP040428.1"/>
</dbReference>
<dbReference type="InterPro" id="IPR019659">
    <property type="entry name" value="DUF2514"/>
</dbReference>
<reference evidence="2 3" key="1">
    <citation type="submission" date="2019-05" db="EMBL/GenBank/DDBJ databases">
        <title>Complete genome sequence of Izhakiella calystegiae KSNA2, an endophyte isolated from beach morning glory (Calystegia soldanella).</title>
        <authorList>
            <person name="Jiang L."/>
            <person name="Jeong J.C."/>
            <person name="Kim C.Y."/>
            <person name="Kim D.H."/>
            <person name="Kim S.W."/>
            <person name="Lee j."/>
        </authorList>
    </citation>
    <scope>NUCLEOTIDE SEQUENCE [LARGE SCALE GENOMIC DNA]</scope>
    <source>
        <strain evidence="2 3">KSNA2</strain>
    </source>
</reference>
<keyword evidence="1" id="KW-0175">Coiled coil</keyword>
<feature type="coiled-coil region" evidence="1">
    <location>
        <begin position="51"/>
        <end position="114"/>
    </location>
</feature>
<protein>
    <submittedName>
        <fullName evidence="2">DUF2514 family protein</fullName>
    </submittedName>
</protein>
<dbReference type="KEGG" id="izh:FEM41_23665"/>
<dbReference type="AlphaFoldDB" id="A0A4P8YNJ3"/>
<dbReference type="Proteomes" id="UP000302163">
    <property type="component" value="Chromosome"/>
</dbReference>
<evidence type="ECO:0000256" key="1">
    <source>
        <dbReference type="SAM" id="Coils"/>
    </source>
</evidence>
<dbReference type="Pfam" id="PF10721">
    <property type="entry name" value="DUF2514"/>
    <property type="match status" value="1"/>
</dbReference>
<accession>A0A4P8YNJ3</accession>
<proteinExistence type="predicted"/>
<gene>
    <name evidence="2" type="ORF">FEM41_23665</name>
</gene>
<dbReference type="EMBL" id="CP040428">
    <property type="protein sequence ID" value="QCT22429.1"/>
    <property type="molecule type" value="Genomic_DNA"/>
</dbReference>
<evidence type="ECO:0000313" key="3">
    <source>
        <dbReference type="Proteomes" id="UP000302163"/>
    </source>
</evidence>
<keyword evidence="3" id="KW-1185">Reference proteome</keyword>
<organism evidence="2 3">
    <name type="scientific">Jejubacter calystegiae</name>
    <dbReference type="NCBI Taxonomy" id="2579935"/>
    <lineage>
        <taxon>Bacteria</taxon>
        <taxon>Pseudomonadati</taxon>
        <taxon>Pseudomonadota</taxon>
        <taxon>Gammaproteobacteria</taxon>
        <taxon>Enterobacterales</taxon>
        <taxon>Enterobacteriaceae</taxon>
        <taxon>Jejubacter</taxon>
    </lineage>
</organism>